<proteinExistence type="predicted"/>
<dbReference type="EMBL" id="CVVU01000245">
    <property type="protein sequence ID" value="CRP79632.1"/>
    <property type="molecule type" value="Genomic_DNA"/>
</dbReference>
<comment type="caution">
    <text evidence="2">The sequence shown here is derived from an EMBL/GenBank/DDBJ whole genome shotgun (WGS) entry which is preliminary data.</text>
</comment>
<reference evidence="3" key="1">
    <citation type="submission" date="2015-06" db="EMBL/GenBank/DDBJ databases">
        <authorList>
            <person name="Radhakrishnan Rajesh"/>
            <person name="Underwood Anthony"/>
            <person name="Al-Shahib Ali"/>
        </authorList>
    </citation>
    <scope>NUCLEOTIDE SEQUENCE [LARGE SCALE GENOMIC DNA]</scope>
    <source>
        <strain evidence="3">P19_London_7_VIM_2_05_10</strain>
    </source>
</reference>
<sequence length="225" mass="25417">MDAADVPVRWCFPLEPLDKYPGSYSVSEIPRDAFKRVRFKPAMLVEKKQSPLAVWRVPTMMAVAAGAVAFSLIAWQWQRYTSLQRQFDVEVGGFEDVYKQGASQLELLRSREMLLQADPQQKVLLMRWKRLVSALSHLEEAQVQRVFVFSPNQANAGLSASGRTTDFEIDVDVPAAPGASHRVQAKRIMTELAKQTGYSLWLRSAEMEQTTTPGVRRFLIEGVSQ</sequence>
<evidence type="ECO:0000256" key="1">
    <source>
        <dbReference type="SAM" id="Phobius"/>
    </source>
</evidence>
<keyword evidence="1" id="KW-1133">Transmembrane helix</keyword>
<gene>
    <name evidence="2" type="ORF">PAERUG_P19_London_7_VIM_2_05_10_05571</name>
</gene>
<name>A0A9P1W0F7_PSEAI</name>
<dbReference type="Proteomes" id="UP000045039">
    <property type="component" value="Unassembled WGS sequence"/>
</dbReference>
<keyword evidence="1" id="KW-0812">Transmembrane</keyword>
<feature type="transmembrane region" description="Helical" evidence="1">
    <location>
        <begin position="53"/>
        <end position="75"/>
    </location>
</feature>
<organism evidence="2 3">
    <name type="scientific">Pseudomonas aeruginosa</name>
    <dbReference type="NCBI Taxonomy" id="287"/>
    <lineage>
        <taxon>Bacteria</taxon>
        <taxon>Pseudomonadati</taxon>
        <taxon>Pseudomonadota</taxon>
        <taxon>Gammaproteobacteria</taxon>
        <taxon>Pseudomonadales</taxon>
        <taxon>Pseudomonadaceae</taxon>
        <taxon>Pseudomonas</taxon>
    </lineage>
</organism>
<keyword evidence="1" id="KW-0472">Membrane</keyword>
<evidence type="ECO:0000313" key="3">
    <source>
        <dbReference type="Proteomes" id="UP000045039"/>
    </source>
</evidence>
<dbReference type="AlphaFoldDB" id="A0A9P1W0F7"/>
<accession>A0A9P1W0F7</accession>
<protein>
    <submittedName>
        <fullName evidence="2">Uncharacterized protein</fullName>
    </submittedName>
</protein>
<evidence type="ECO:0000313" key="2">
    <source>
        <dbReference type="EMBL" id="CRP79632.1"/>
    </source>
</evidence>